<accession>A0A6J0JUC2</accession>
<dbReference type="Proteomes" id="UP000504610">
    <property type="component" value="Chromosome 6"/>
</dbReference>
<keyword evidence="1" id="KW-1185">Reference proteome</keyword>
<proteinExistence type="predicted"/>
<dbReference type="RefSeq" id="XP_056854237.1">
    <property type="nucleotide sequence ID" value="XM_056998257.1"/>
</dbReference>
<dbReference type="RefSeq" id="XP_018438666.1">
    <property type="nucleotide sequence ID" value="XM_018583164.2"/>
</dbReference>
<dbReference type="GeneID" id="108811112"/>
<sequence length="97" mass="10820">MGRVFVIELEGPVYTCTKCHTHLGLPNDIIAKNGRHEYNFTRLFNTFLVESTSNSAFPDICCVGCSKNMGIYSVSDPNSYWVMRGELHGPEGSDDEV</sequence>
<evidence type="ECO:0000313" key="1">
    <source>
        <dbReference type="Proteomes" id="UP000504610"/>
    </source>
</evidence>
<dbReference type="KEGG" id="rsz:108811112"/>
<dbReference type="KEGG" id="rsz:130503631"/>
<organism evidence="1 2">
    <name type="scientific">Raphanus sativus</name>
    <name type="common">Radish</name>
    <name type="synonym">Raphanus raphanistrum var. sativus</name>
    <dbReference type="NCBI Taxonomy" id="3726"/>
    <lineage>
        <taxon>Eukaryota</taxon>
        <taxon>Viridiplantae</taxon>
        <taxon>Streptophyta</taxon>
        <taxon>Embryophyta</taxon>
        <taxon>Tracheophyta</taxon>
        <taxon>Spermatophyta</taxon>
        <taxon>Magnoliopsida</taxon>
        <taxon>eudicotyledons</taxon>
        <taxon>Gunneridae</taxon>
        <taxon>Pentapetalae</taxon>
        <taxon>rosids</taxon>
        <taxon>malvids</taxon>
        <taxon>Brassicales</taxon>
        <taxon>Brassicaceae</taxon>
        <taxon>Brassiceae</taxon>
        <taxon>Raphanus</taxon>
    </lineage>
</organism>
<reference evidence="1" key="1">
    <citation type="journal article" date="2019" name="Database">
        <title>The radish genome database (RadishGD): an integrated information resource for radish genomics.</title>
        <authorList>
            <person name="Yu H.J."/>
            <person name="Baek S."/>
            <person name="Lee Y.J."/>
            <person name="Cho A."/>
            <person name="Mun J.H."/>
        </authorList>
    </citation>
    <scope>NUCLEOTIDE SEQUENCE [LARGE SCALE GENOMIC DNA]</scope>
    <source>
        <strain evidence="1">cv. WK10039</strain>
    </source>
</reference>
<protein>
    <submittedName>
        <fullName evidence="2 3">Protein yippee-like At3g55890</fullName>
    </submittedName>
</protein>
<dbReference type="OrthoDB" id="1076981at2759"/>
<name>A0A6J0JUC2_RAPSA</name>
<reference evidence="2 3" key="2">
    <citation type="submission" date="2025-04" db="UniProtKB">
        <authorList>
            <consortium name="RefSeq"/>
        </authorList>
    </citation>
    <scope>IDENTIFICATION</scope>
    <source>
        <tissue evidence="2 3">Leaf</tissue>
    </source>
</reference>
<dbReference type="AlphaFoldDB" id="A0A6J0JUC2"/>
<evidence type="ECO:0000313" key="3">
    <source>
        <dbReference type="RefSeq" id="XP_056854237.1"/>
    </source>
</evidence>
<evidence type="ECO:0000313" key="2">
    <source>
        <dbReference type="RefSeq" id="XP_018438666.1"/>
    </source>
</evidence>
<gene>
    <name evidence="2" type="primary">LOC108811112</name>
    <name evidence="3" type="synonym">LOC130503631</name>
</gene>